<dbReference type="PANTHER" id="PTHR33877">
    <property type="entry name" value="SLL1193 PROTEIN"/>
    <property type="match status" value="1"/>
</dbReference>
<evidence type="ECO:0000313" key="2">
    <source>
        <dbReference type="EMBL" id="GGR16528.1"/>
    </source>
</evidence>
<dbReference type="AlphaFoldDB" id="A0A918CE38"/>
<reference evidence="2" key="2">
    <citation type="submission" date="2020-09" db="EMBL/GenBank/DDBJ databases">
        <authorList>
            <person name="Sun Q."/>
            <person name="Ohkuma M."/>
        </authorList>
    </citation>
    <scope>NUCLEOTIDE SEQUENCE</scope>
    <source>
        <strain evidence="2">JCM 31311</strain>
    </source>
</reference>
<dbReference type="Gene3D" id="1.10.30.50">
    <property type="match status" value="1"/>
</dbReference>
<comment type="caution">
    <text evidence="2">The sequence shown here is derived from an EMBL/GenBank/DDBJ whole genome shotgun (WGS) entry which is preliminary data.</text>
</comment>
<dbReference type="GO" id="GO:0004519">
    <property type="term" value="F:endonuclease activity"/>
    <property type="evidence" value="ECO:0007669"/>
    <property type="project" value="InterPro"/>
</dbReference>
<protein>
    <recommendedName>
        <fullName evidence="1">HNH nuclease domain-containing protein</fullName>
    </recommendedName>
</protein>
<sequence length="150" mass="16789">MSISATKRLRILQRDEFACFYCGRTLHLNYPVDHQNFTHPDLMDYAALDHLDPQRSGGSHHDDNLVACCRACNSSKGGRTLEAYRFSLEMKNPIVQAREALKYARSLVQLPMDAELLAAVTLLEQQNTGIIFPGEQKAALRLQTNVGDVA</sequence>
<dbReference type="InterPro" id="IPR052892">
    <property type="entry name" value="NA-targeting_endonuclease"/>
</dbReference>
<keyword evidence="3" id="KW-1185">Reference proteome</keyword>
<dbReference type="InterPro" id="IPR002711">
    <property type="entry name" value="HNH"/>
</dbReference>
<evidence type="ECO:0000313" key="3">
    <source>
        <dbReference type="Proteomes" id="UP000603865"/>
    </source>
</evidence>
<accession>A0A918CE38</accession>
<dbReference type="SMART" id="SM00507">
    <property type="entry name" value="HNHc"/>
    <property type="match status" value="1"/>
</dbReference>
<name>A0A918CE38_9DEIO</name>
<dbReference type="GO" id="GO:0003676">
    <property type="term" value="F:nucleic acid binding"/>
    <property type="evidence" value="ECO:0007669"/>
    <property type="project" value="InterPro"/>
</dbReference>
<evidence type="ECO:0000259" key="1">
    <source>
        <dbReference type="SMART" id="SM00507"/>
    </source>
</evidence>
<gene>
    <name evidence="2" type="ORF">GCM10008957_31470</name>
</gene>
<feature type="domain" description="HNH nuclease" evidence="1">
    <location>
        <begin position="6"/>
        <end position="74"/>
    </location>
</feature>
<dbReference type="InterPro" id="IPR003615">
    <property type="entry name" value="HNH_nuc"/>
</dbReference>
<proteinExistence type="predicted"/>
<organism evidence="2 3">
    <name type="scientific">Deinococcus ruber</name>
    <dbReference type="NCBI Taxonomy" id="1848197"/>
    <lineage>
        <taxon>Bacteria</taxon>
        <taxon>Thermotogati</taxon>
        <taxon>Deinococcota</taxon>
        <taxon>Deinococci</taxon>
        <taxon>Deinococcales</taxon>
        <taxon>Deinococcaceae</taxon>
        <taxon>Deinococcus</taxon>
    </lineage>
</organism>
<dbReference type="CDD" id="cd00085">
    <property type="entry name" value="HNHc"/>
    <property type="match status" value="1"/>
</dbReference>
<reference evidence="2" key="1">
    <citation type="journal article" date="2014" name="Int. J. Syst. Evol. Microbiol.">
        <title>Complete genome sequence of Corynebacterium casei LMG S-19264T (=DSM 44701T), isolated from a smear-ripened cheese.</title>
        <authorList>
            <consortium name="US DOE Joint Genome Institute (JGI-PGF)"/>
            <person name="Walter F."/>
            <person name="Albersmeier A."/>
            <person name="Kalinowski J."/>
            <person name="Ruckert C."/>
        </authorList>
    </citation>
    <scope>NUCLEOTIDE SEQUENCE</scope>
    <source>
        <strain evidence="2">JCM 31311</strain>
    </source>
</reference>
<dbReference type="Pfam" id="PF01844">
    <property type="entry name" value="HNH"/>
    <property type="match status" value="1"/>
</dbReference>
<dbReference type="PANTHER" id="PTHR33877:SF2">
    <property type="entry name" value="OS07G0170200 PROTEIN"/>
    <property type="match status" value="1"/>
</dbReference>
<dbReference type="EMBL" id="BMQL01000019">
    <property type="protein sequence ID" value="GGR16528.1"/>
    <property type="molecule type" value="Genomic_DNA"/>
</dbReference>
<dbReference type="RefSeq" id="WP_189091471.1">
    <property type="nucleotide sequence ID" value="NZ_BMQL01000019.1"/>
</dbReference>
<dbReference type="GO" id="GO:0008270">
    <property type="term" value="F:zinc ion binding"/>
    <property type="evidence" value="ECO:0007669"/>
    <property type="project" value="InterPro"/>
</dbReference>
<dbReference type="Proteomes" id="UP000603865">
    <property type="component" value="Unassembled WGS sequence"/>
</dbReference>